<evidence type="ECO:0000313" key="2">
    <source>
        <dbReference type="Proteomes" id="UP000037146"/>
    </source>
</evidence>
<dbReference type="Proteomes" id="UP000037146">
    <property type="component" value="Unassembled WGS sequence"/>
</dbReference>
<dbReference type="AlphaFoldDB" id="A0A0K9GTC3"/>
<proteinExistence type="predicted"/>
<organism evidence="1 2">
    <name type="scientific">Peribacillus loiseleuriae</name>
    <dbReference type="NCBI Taxonomy" id="1679170"/>
    <lineage>
        <taxon>Bacteria</taxon>
        <taxon>Bacillati</taxon>
        <taxon>Bacillota</taxon>
        <taxon>Bacilli</taxon>
        <taxon>Bacillales</taxon>
        <taxon>Bacillaceae</taxon>
        <taxon>Peribacillus</taxon>
    </lineage>
</organism>
<protein>
    <submittedName>
        <fullName evidence="1">Uncharacterized protein</fullName>
    </submittedName>
</protein>
<gene>
    <name evidence="1" type="ORF">AC625_10315</name>
</gene>
<sequence length="80" mass="8833">MSVNFPRRPDVVTILWQRNLLTPLVPTIVEATVIGSAKPCKLNAGEPLIQAGICLLSNRFVLVSHIDLGIFGISEYVRLF</sequence>
<evidence type="ECO:0000313" key="1">
    <source>
        <dbReference type="EMBL" id="KMY49873.1"/>
    </source>
</evidence>
<keyword evidence="2" id="KW-1185">Reference proteome</keyword>
<name>A0A0K9GTC3_9BACI</name>
<comment type="caution">
    <text evidence="1">The sequence shown here is derived from an EMBL/GenBank/DDBJ whole genome shotgun (WGS) entry which is preliminary data.</text>
</comment>
<reference evidence="2" key="1">
    <citation type="submission" date="2015-07" db="EMBL/GenBank/DDBJ databases">
        <title>Genome sequencing project for genomic taxonomy and phylogenomics of Bacillus-like bacteria.</title>
        <authorList>
            <person name="Liu B."/>
            <person name="Wang J."/>
            <person name="Zhu Y."/>
            <person name="Liu G."/>
            <person name="Chen Q."/>
            <person name="Chen Z."/>
            <person name="Lan J."/>
            <person name="Che J."/>
            <person name="Ge C."/>
            <person name="Shi H."/>
            <person name="Pan Z."/>
            <person name="Liu X."/>
        </authorList>
    </citation>
    <scope>NUCLEOTIDE SEQUENCE [LARGE SCALE GENOMIC DNA]</scope>
    <source>
        <strain evidence="2">FJAT-27997</strain>
    </source>
</reference>
<dbReference type="PATRIC" id="fig|1679170.3.peg.2300"/>
<accession>A0A0K9GTC3</accession>
<dbReference type="EMBL" id="LFZW01000001">
    <property type="protein sequence ID" value="KMY49873.1"/>
    <property type="molecule type" value="Genomic_DNA"/>
</dbReference>